<reference evidence="2 3" key="1">
    <citation type="journal article" date="2022" name="Int. J. Syst. Evol. Microbiol.">
        <title>Neobacillus kokaensis sp. nov., isolated from soil.</title>
        <authorList>
            <person name="Yuki K."/>
            <person name="Matsubara H."/>
            <person name="Yamaguchi S."/>
        </authorList>
    </citation>
    <scope>NUCLEOTIDE SEQUENCE [LARGE SCALE GENOMIC DNA]</scope>
    <source>
        <strain evidence="2 3">LOB 377</strain>
    </source>
</reference>
<keyword evidence="1" id="KW-0812">Transmembrane</keyword>
<evidence type="ECO:0000313" key="2">
    <source>
        <dbReference type="EMBL" id="GHH97574.1"/>
    </source>
</evidence>
<evidence type="ECO:0008006" key="4">
    <source>
        <dbReference type="Google" id="ProtNLM"/>
    </source>
</evidence>
<dbReference type="InterPro" id="IPR007047">
    <property type="entry name" value="Flp_Fap"/>
</dbReference>
<gene>
    <name evidence="2" type="ORF">AM1BK_11170</name>
</gene>
<keyword evidence="3" id="KW-1185">Reference proteome</keyword>
<accession>A0ABQ3MY16</accession>
<organism evidence="2 3">
    <name type="scientific">Neobacillus kokaensis</name>
    <dbReference type="NCBI Taxonomy" id="2759023"/>
    <lineage>
        <taxon>Bacteria</taxon>
        <taxon>Bacillati</taxon>
        <taxon>Bacillota</taxon>
        <taxon>Bacilli</taxon>
        <taxon>Bacillales</taxon>
        <taxon>Bacillaceae</taxon>
        <taxon>Neobacillus</taxon>
    </lineage>
</organism>
<dbReference type="Proteomes" id="UP000637074">
    <property type="component" value="Unassembled WGS sequence"/>
</dbReference>
<dbReference type="EMBL" id="BNDS01000003">
    <property type="protein sequence ID" value="GHH97574.1"/>
    <property type="molecule type" value="Genomic_DNA"/>
</dbReference>
<dbReference type="Pfam" id="PF04964">
    <property type="entry name" value="Flp_Fap"/>
    <property type="match status" value="1"/>
</dbReference>
<protein>
    <recommendedName>
        <fullName evidence="4">Flp family type IVb pilin</fullName>
    </recommendedName>
</protein>
<proteinExistence type="predicted"/>
<evidence type="ECO:0000313" key="3">
    <source>
        <dbReference type="Proteomes" id="UP000637074"/>
    </source>
</evidence>
<keyword evidence="1" id="KW-0472">Membrane</keyword>
<name>A0ABQ3MY16_9BACI</name>
<dbReference type="RefSeq" id="WP_191270546.1">
    <property type="nucleotide sequence ID" value="NZ_BNDS01000003.1"/>
</dbReference>
<keyword evidence="1" id="KW-1133">Transmembrane helix</keyword>
<comment type="caution">
    <text evidence="2">The sequence shown here is derived from an EMBL/GenBank/DDBJ whole genome shotgun (WGS) entry which is preliminary data.</text>
</comment>
<evidence type="ECO:0000256" key="1">
    <source>
        <dbReference type="SAM" id="Phobius"/>
    </source>
</evidence>
<sequence length="64" mass="6486">MLKKLKDLVVKEEGQALTEYGLIIALIAVVVIGALTAIGTGLDGKFEEIKNAITGAGGGGDATE</sequence>
<feature type="transmembrane region" description="Helical" evidence="1">
    <location>
        <begin position="20"/>
        <end position="42"/>
    </location>
</feature>